<reference evidence="1 2" key="1">
    <citation type="submission" date="2021-06" db="EMBL/GenBank/DDBJ databases">
        <title>Caerostris extrusa draft genome.</title>
        <authorList>
            <person name="Kono N."/>
            <person name="Arakawa K."/>
        </authorList>
    </citation>
    <scope>NUCLEOTIDE SEQUENCE [LARGE SCALE GENOMIC DNA]</scope>
</reference>
<protein>
    <submittedName>
        <fullName evidence="1">Uncharacterized protein</fullName>
    </submittedName>
</protein>
<evidence type="ECO:0000313" key="1">
    <source>
        <dbReference type="EMBL" id="GIY95281.1"/>
    </source>
</evidence>
<dbReference type="AlphaFoldDB" id="A0AAV4XMU6"/>
<dbReference type="Proteomes" id="UP001054945">
    <property type="component" value="Unassembled WGS sequence"/>
</dbReference>
<sequence length="72" mass="8435">MGPPFKWPKVTTPDINVEYAAQKTVRQPHCIYDRRDEFLKDGREIRDFVPCTLEPRYPIINRGGMKKIKGCI</sequence>
<keyword evidence="2" id="KW-1185">Reference proteome</keyword>
<accession>A0AAV4XMU6</accession>
<dbReference type="EMBL" id="BPLR01017890">
    <property type="protein sequence ID" value="GIY95281.1"/>
    <property type="molecule type" value="Genomic_DNA"/>
</dbReference>
<proteinExistence type="predicted"/>
<organism evidence="1 2">
    <name type="scientific">Caerostris extrusa</name>
    <name type="common">Bark spider</name>
    <name type="synonym">Caerostris bankana</name>
    <dbReference type="NCBI Taxonomy" id="172846"/>
    <lineage>
        <taxon>Eukaryota</taxon>
        <taxon>Metazoa</taxon>
        <taxon>Ecdysozoa</taxon>
        <taxon>Arthropoda</taxon>
        <taxon>Chelicerata</taxon>
        <taxon>Arachnida</taxon>
        <taxon>Araneae</taxon>
        <taxon>Araneomorphae</taxon>
        <taxon>Entelegynae</taxon>
        <taxon>Araneoidea</taxon>
        <taxon>Araneidae</taxon>
        <taxon>Caerostris</taxon>
    </lineage>
</organism>
<comment type="caution">
    <text evidence="1">The sequence shown here is derived from an EMBL/GenBank/DDBJ whole genome shotgun (WGS) entry which is preliminary data.</text>
</comment>
<name>A0AAV4XMU6_CAEEX</name>
<evidence type="ECO:0000313" key="2">
    <source>
        <dbReference type="Proteomes" id="UP001054945"/>
    </source>
</evidence>
<gene>
    <name evidence="1" type="ORF">CEXT_721711</name>
</gene>